<organism evidence="6 7">
    <name type="scientific">Rhodovarius crocodyli</name>
    <dbReference type="NCBI Taxonomy" id="1979269"/>
    <lineage>
        <taxon>Bacteria</taxon>
        <taxon>Pseudomonadati</taxon>
        <taxon>Pseudomonadota</taxon>
        <taxon>Alphaproteobacteria</taxon>
        <taxon>Acetobacterales</taxon>
        <taxon>Roseomonadaceae</taxon>
        <taxon>Rhodovarius</taxon>
    </lineage>
</organism>
<comment type="caution">
    <text evidence="6">The sequence shown here is derived from an EMBL/GenBank/DDBJ whole genome shotgun (WGS) entry which is preliminary data.</text>
</comment>
<dbReference type="PANTHER" id="PTHR43701:SF2">
    <property type="entry name" value="MEMBRANE TRANSPORTER PROTEIN YJNA-RELATED"/>
    <property type="match status" value="1"/>
</dbReference>
<dbReference type="RefSeq" id="WP_127789497.1">
    <property type="nucleotide sequence ID" value="NZ_SACL01000009.1"/>
</dbReference>
<feature type="transmembrane region" description="Helical" evidence="5">
    <location>
        <begin position="42"/>
        <end position="61"/>
    </location>
</feature>
<sequence length="252" mass="25147">MDVLLSLSSGGLVGFVLGLIGGGGSIIATPLLLYAVGLSPHVALGTGALAVSANAFVNLAGHARTGNVRWSVAAVFSLAGVLGAFGGSTLGKAVDGERLILFFAGMMVVIGLAMLRPRPKGGADARAAMSPRMAARTGGIGLCVGLLSGFFGIGGGFLIVPGLILATGMPMIQAVGTSLFAVGAFGLTTALNYAASGYVDWAVAGEFIAGGVLGGWIGMRLALRLAGGRHALNRIFAGIVFAVAAYIIWRSA</sequence>
<dbReference type="PANTHER" id="PTHR43701">
    <property type="entry name" value="MEMBRANE TRANSPORTER PROTEIN MJ0441-RELATED"/>
    <property type="match status" value="1"/>
</dbReference>
<feature type="transmembrane region" description="Helical" evidence="5">
    <location>
        <begin position="231"/>
        <end position="249"/>
    </location>
</feature>
<evidence type="ECO:0000313" key="7">
    <source>
        <dbReference type="Proteomes" id="UP000282957"/>
    </source>
</evidence>
<feature type="transmembrane region" description="Helical" evidence="5">
    <location>
        <begin position="12"/>
        <end position="36"/>
    </location>
</feature>
<evidence type="ECO:0000313" key="6">
    <source>
        <dbReference type="EMBL" id="RVT91750.1"/>
    </source>
</evidence>
<dbReference type="Proteomes" id="UP000282957">
    <property type="component" value="Unassembled WGS sequence"/>
</dbReference>
<evidence type="ECO:0000256" key="1">
    <source>
        <dbReference type="ARBA" id="ARBA00004141"/>
    </source>
</evidence>
<dbReference type="AlphaFoldDB" id="A0A437M206"/>
<evidence type="ECO:0000256" key="4">
    <source>
        <dbReference type="ARBA" id="ARBA00023136"/>
    </source>
</evidence>
<feature type="transmembrane region" description="Helical" evidence="5">
    <location>
        <begin position="198"/>
        <end position="219"/>
    </location>
</feature>
<feature type="transmembrane region" description="Helical" evidence="5">
    <location>
        <begin position="171"/>
        <end position="191"/>
    </location>
</feature>
<dbReference type="GO" id="GO:0005886">
    <property type="term" value="C:plasma membrane"/>
    <property type="evidence" value="ECO:0007669"/>
    <property type="project" value="UniProtKB-SubCell"/>
</dbReference>
<dbReference type="OrthoDB" id="9151526at2"/>
<keyword evidence="2 5" id="KW-0812">Transmembrane</keyword>
<reference evidence="6 7" key="1">
    <citation type="submission" date="2019-01" db="EMBL/GenBank/DDBJ databases">
        <authorList>
            <person name="Chen W.-M."/>
        </authorList>
    </citation>
    <scope>NUCLEOTIDE SEQUENCE [LARGE SCALE GENOMIC DNA]</scope>
    <source>
        <strain evidence="6 7">CCP-6</strain>
    </source>
</reference>
<accession>A0A437M206</accession>
<protein>
    <recommendedName>
        <fullName evidence="5">Probable membrane transporter protein</fullName>
    </recommendedName>
</protein>
<comment type="subcellular location">
    <subcellularLocation>
        <location evidence="5">Cell membrane</location>
        <topology evidence="5">Multi-pass membrane protein</topology>
    </subcellularLocation>
    <subcellularLocation>
        <location evidence="1">Membrane</location>
        <topology evidence="1">Multi-pass membrane protein</topology>
    </subcellularLocation>
</comment>
<feature type="transmembrane region" description="Helical" evidence="5">
    <location>
        <begin position="99"/>
        <end position="117"/>
    </location>
</feature>
<name>A0A437M206_9PROT</name>
<evidence type="ECO:0000256" key="5">
    <source>
        <dbReference type="RuleBase" id="RU363041"/>
    </source>
</evidence>
<evidence type="ECO:0000256" key="2">
    <source>
        <dbReference type="ARBA" id="ARBA00022692"/>
    </source>
</evidence>
<keyword evidence="3 5" id="KW-1133">Transmembrane helix</keyword>
<gene>
    <name evidence="6" type="ORF">EOD42_20740</name>
</gene>
<keyword evidence="4 5" id="KW-0472">Membrane</keyword>
<comment type="similarity">
    <text evidence="5">Belongs to the 4-toluene sulfonate uptake permease (TSUP) (TC 2.A.102) family.</text>
</comment>
<dbReference type="EMBL" id="SACL01000009">
    <property type="protein sequence ID" value="RVT91750.1"/>
    <property type="molecule type" value="Genomic_DNA"/>
</dbReference>
<proteinExistence type="inferred from homology"/>
<feature type="transmembrane region" description="Helical" evidence="5">
    <location>
        <begin position="68"/>
        <end position="87"/>
    </location>
</feature>
<dbReference type="InterPro" id="IPR051598">
    <property type="entry name" value="TSUP/Inactive_protease-like"/>
</dbReference>
<dbReference type="InterPro" id="IPR002781">
    <property type="entry name" value="TM_pro_TauE-like"/>
</dbReference>
<keyword evidence="5" id="KW-1003">Cell membrane</keyword>
<keyword evidence="7" id="KW-1185">Reference proteome</keyword>
<evidence type="ECO:0000256" key="3">
    <source>
        <dbReference type="ARBA" id="ARBA00022989"/>
    </source>
</evidence>
<dbReference type="Pfam" id="PF01925">
    <property type="entry name" value="TauE"/>
    <property type="match status" value="1"/>
</dbReference>
<feature type="transmembrane region" description="Helical" evidence="5">
    <location>
        <begin position="138"/>
        <end position="165"/>
    </location>
</feature>